<dbReference type="PANTHER" id="PTHR33324">
    <property type="entry name" value="EXPRESSED PROTEIN"/>
    <property type="match status" value="1"/>
</dbReference>
<dbReference type="PANTHER" id="PTHR33324:SF2">
    <property type="entry name" value="MYB_SANT-LIKE DNA-BINDING DOMAIN-CONTAINING PROTEIN"/>
    <property type="match status" value="1"/>
</dbReference>
<dbReference type="EMBL" id="PGCI01000096">
    <property type="protein sequence ID" value="PLW40890.1"/>
    <property type="molecule type" value="Genomic_DNA"/>
</dbReference>
<feature type="compositionally biased region" description="Low complexity" evidence="1">
    <location>
        <begin position="163"/>
        <end position="175"/>
    </location>
</feature>
<dbReference type="AlphaFoldDB" id="A0A2N5UT04"/>
<feature type="region of interest" description="Disordered" evidence="1">
    <location>
        <begin position="1"/>
        <end position="34"/>
    </location>
</feature>
<comment type="caution">
    <text evidence="2">The sequence shown here is derived from an EMBL/GenBank/DDBJ whole genome shotgun (WGS) entry which is preliminary data.</text>
</comment>
<accession>A0A2N5UT04</accession>
<dbReference type="Proteomes" id="UP000235392">
    <property type="component" value="Unassembled WGS sequence"/>
</dbReference>
<sequence>MVPNCTPTTPSVNPTKQDKKKPISWERDGVNRGDSSSTIVLNWISSDNNYKRWRGNAEHGKTKKSLASEVLEILKENGITQRINDLQTSYNQACNWKRNTGAGILETDLINGVKNVEDQLRTICRHWDILDPVMGSRSVAEPLYTRSSMSAAENAQEDAPCQPSSNPPLDLDLSSGQNINNIKDADKSQTPTPASASQKKKNKKKKSSRTSCKGKSTRVAKSKAKKNPEDIFMRSMITKRQAEMMKAQAEVSKAKLDYMKGLKEMGVDFEDIKKMAEKEFPVPTDFLNESESDSSDSSDDD</sequence>
<organism evidence="2 3">
    <name type="scientific">Puccinia coronata f. sp. avenae</name>
    <dbReference type="NCBI Taxonomy" id="200324"/>
    <lineage>
        <taxon>Eukaryota</taxon>
        <taxon>Fungi</taxon>
        <taxon>Dikarya</taxon>
        <taxon>Basidiomycota</taxon>
        <taxon>Pucciniomycotina</taxon>
        <taxon>Pucciniomycetes</taxon>
        <taxon>Pucciniales</taxon>
        <taxon>Pucciniaceae</taxon>
        <taxon>Puccinia</taxon>
    </lineage>
</organism>
<protein>
    <recommendedName>
        <fullName evidence="4">No apical meristem-associated C-terminal domain-containing protein</fullName>
    </recommendedName>
</protein>
<feature type="region of interest" description="Disordered" evidence="1">
    <location>
        <begin position="280"/>
        <end position="301"/>
    </location>
</feature>
<proteinExistence type="predicted"/>
<reference evidence="2 3" key="1">
    <citation type="submission" date="2017-11" db="EMBL/GenBank/DDBJ databases">
        <title>De novo assembly and phasing of dikaryotic genomes from two isolates of Puccinia coronata f. sp. avenae, the causal agent of oat crown rust.</title>
        <authorList>
            <person name="Miller M.E."/>
            <person name="Zhang Y."/>
            <person name="Omidvar V."/>
            <person name="Sperschneider J."/>
            <person name="Schwessinger B."/>
            <person name="Raley C."/>
            <person name="Palmer J.M."/>
            <person name="Garnica D."/>
            <person name="Upadhyaya N."/>
            <person name="Rathjen J."/>
            <person name="Taylor J.M."/>
            <person name="Park R.F."/>
            <person name="Dodds P.N."/>
            <person name="Hirsch C.D."/>
            <person name="Kianian S.F."/>
            <person name="Figueroa M."/>
        </authorList>
    </citation>
    <scope>NUCLEOTIDE SEQUENCE [LARGE SCALE GENOMIC DNA]</scope>
    <source>
        <strain evidence="2">12SD80</strain>
    </source>
</reference>
<feature type="compositionally biased region" description="Acidic residues" evidence="1">
    <location>
        <begin position="288"/>
        <end position="301"/>
    </location>
</feature>
<evidence type="ECO:0000313" key="2">
    <source>
        <dbReference type="EMBL" id="PLW40890.1"/>
    </source>
</evidence>
<evidence type="ECO:0008006" key="4">
    <source>
        <dbReference type="Google" id="ProtNLM"/>
    </source>
</evidence>
<evidence type="ECO:0000256" key="1">
    <source>
        <dbReference type="SAM" id="MobiDB-lite"/>
    </source>
</evidence>
<name>A0A2N5UT04_9BASI</name>
<feature type="compositionally biased region" description="Basic residues" evidence="1">
    <location>
        <begin position="215"/>
        <end position="225"/>
    </location>
</feature>
<feature type="compositionally biased region" description="Basic residues" evidence="1">
    <location>
        <begin position="198"/>
        <end position="208"/>
    </location>
</feature>
<gene>
    <name evidence="2" type="ORF">PCASD_10758</name>
</gene>
<feature type="compositionally biased region" description="Basic and acidic residues" evidence="1">
    <location>
        <begin position="16"/>
        <end position="31"/>
    </location>
</feature>
<feature type="compositionally biased region" description="Polar residues" evidence="1">
    <location>
        <begin position="1"/>
        <end position="15"/>
    </location>
</feature>
<feature type="region of interest" description="Disordered" evidence="1">
    <location>
        <begin position="148"/>
        <end position="227"/>
    </location>
</feature>
<evidence type="ECO:0000313" key="3">
    <source>
        <dbReference type="Proteomes" id="UP000235392"/>
    </source>
</evidence>